<dbReference type="Pfam" id="PF05036">
    <property type="entry name" value="SPOR"/>
    <property type="match status" value="1"/>
</dbReference>
<evidence type="ECO:0000259" key="1">
    <source>
        <dbReference type="Pfam" id="PF05036"/>
    </source>
</evidence>
<organism evidence="2 3">
    <name type="scientific">Marinifilum flexuosum</name>
    <dbReference type="NCBI Taxonomy" id="1117708"/>
    <lineage>
        <taxon>Bacteria</taxon>
        <taxon>Pseudomonadati</taxon>
        <taxon>Bacteroidota</taxon>
        <taxon>Bacteroidia</taxon>
        <taxon>Marinilabiliales</taxon>
        <taxon>Marinifilaceae</taxon>
    </lineage>
</organism>
<sequence>MRNIYFIICFVLSVGTIGYFSPVLDLNFNVASSGSTSYAVEIAKYKYPVYTDYFENLEGVIELSSKEGDFHYISGITKSLNEAKDLRERLKETGYAEARVVDLLEEFSEEELEGVIKSEPQDKNVQKKKSAELAISKLTNVENAYFYTIKLKESKEILTANQFEALKPKVHKQEGLYYYLLGKFEDVGNAEKYLNDKVKSKYANAELLVMNKGQLVNVSKAKNTKKTSEGSYNMGRKMRGKEYVDYYYESSSLKISKSPIYYIEIGPYADKEEADDAVQKLHDLGFTKAGVKDPSKDRRVVNQPDAAADAHYTIQIFAGKNKVKNSRFKLQDVSQSYDQHDKLYRYFVGNYDNYWVCRRELREVRKNGFRDAFIVKL</sequence>
<dbReference type="InterPro" id="IPR007730">
    <property type="entry name" value="SPOR-like_dom"/>
</dbReference>
<keyword evidence="3" id="KW-1185">Reference proteome</keyword>
<dbReference type="Proteomes" id="UP000284531">
    <property type="component" value="Unassembled WGS sequence"/>
</dbReference>
<dbReference type="RefSeq" id="WP_120239350.1">
    <property type="nucleotide sequence ID" value="NZ_RAPQ01000008.1"/>
</dbReference>
<gene>
    <name evidence="2" type="ORF">BXY64_1613</name>
</gene>
<comment type="caution">
    <text evidence="2">The sequence shown here is derived from an EMBL/GenBank/DDBJ whole genome shotgun (WGS) entry which is preliminary data.</text>
</comment>
<proteinExistence type="predicted"/>
<accession>A0A419X9Z7</accession>
<dbReference type="OrthoDB" id="1113774at2"/>
<dbReference type="EMBL" id="RAPQ01000008">
    <property type="protein sequence ID" value="RKE04587.1"/>
    <property type="molecule type" value="Genomic_DNA"/>
</dbReference>
<protein>
    <recommendedName>
        <fullName evidence="1">SPOR domain-containing protein</fullName>
    </recommendedName>
</protein>
<evidence type="ECO:0000313" key="3">
    <source>
        <dbReference type="Proteomes" id="UP000284531"/>
    </source>
</evidence>
<name>A0A419X9Z7_9BACT</name>
<dbReference type="AlphaFoldDB" id="A0A419X9Z7"/>
<reference evidence="2 3" key="1">
    <citation type="submission" date="2018-09" db="EMBL/GenBank/DDBJ databases">
        <title>Genomic Encyclopedia of Archaeal and Bacterial Type Strains, Phase II (KMG-II): from individual species to whole genera.</title>
        <authorList>
            <person name="Goeker M."/>
        </authorList>
    </citation>
    <scope>NUCLEOTIDE SEQUENCE [LARGE SCALE GENOMIC DNA]</scope>
    <source>
        <strain evidence="2 3">DSM 21950</strain>
    </source>
</reference>
<feature type="domain" description="SPOR" evidence="1">
    <location>
        <begin position="234"/>
        <end position="285"/>
    </location>
</feature>
<evidence type="ECO:0000313" key="2">
    <source>
        <dbReference type="EMBL" id="RKE04587.1"/>
    </source>
</evidence>
<dbReference type="GO" id="GO:0042834">
    <property type="term" value="F:peptidoglycan binding"/>
    <property type="evidence" value="ECO:0007669"/>
    <property type="project" value="InterPro"/>
</dbReference>